<dbReference type="EMBL" id="CAVMJV010000004">
    <property type="protein sequence ID" value="CAK5023641.1"/>
    <property type="molecule type" value="Genomic_DNA"/>
</dbReference>
<name>A0ACB0XY98_MELEN</name>
<accession>A0ACB0XY98</accession>
<keyword evidence="2" id="KW-1185">Reference proteome</keyword>
<gene>
    <name evidence="1" type="ORF">MENTE1834_LOCUS5250</name>
</gene>
<evidence type="ECO:0000313" key="2">
    <source>
        <dbReference type="Proteomes" id="UP001497535"/>
    </source>
</evidence>
<comment type="caution">
    <text evidence="1">The sequence shown here is derived from an EMBL/GenBank/DDBJ whole genome shotgun (WGS) entry which is preliminary data.</text>
</comment>
<evidence type="ECO:0000313" key="1">
    <source>
        <dbReference type="EMBL" id="CAK5023641.1"/>
    </source>
</evidence>
<reference evidence="1" key="1">
    <citation type="submission" date="2023-11" db="EMBL/GenBank/DDBJ databases">
        <authorList>
            <person name="Poullet M."/>
        </authorList>
    </citation>
    <scope>NUCLEOTIDE SEQUENCE</scope>
    <source>
        <strain evidence="1">E1834</strain>
    </source>
</reference>
<proteinExistence type="predicted"/>
<dbReference type="Proteomes" id="UP001497535">
    <property type="component" value="Unassembled WGS sequence"/>
</dbReference>
<organism evidence="1 2">
    <name type="scientific">Meloidogyne enterolobii</name>
    <name type="common">Root-knot nematode worm</name>
    <name type="synonym">Meloidogyne mayaguensis</name>
    <dbReference type="NCBI Taxonomy" id="390850"/>
    <lineage>
        <taxon>Eukaryota</taxon>
        <taxon>Metazoa</taxon>
        <taxon>Ecdysozoa</taxon>
        <taxon>Nematoda</taxon>
        <taxon>Chromadorea</taxon>
        <taxon>Rhabditida</taxon>
        <taxon>Tylenchina</taxon>
        <taxon>Tylenchomorpha</taxon>
        <taxon>Tylenchoidea</taxon>
        <taxon>Meloidogynidae</taxon>
        <taxon>Meloidogyninae</taxon>
        <taxon>Meloidogyne</taxon>
    </lineage>
</organism>
<sequence length="61" mass="7292">MLFVPLIHGHHSLYHALLPQKSDNIFYSPSQNFSRLRYQFLPKFHLLPLTHKTTLYHSLVF</sequence>
<protein>
    <submittedName>
        <fullName evidence="1">Uncharacterized protein</fullName>
    </submittedName>
</protein>